<dbReference type="PROSITE" id="PS51111">
    <property type="entry name" value="REJ"/>
    <property type="match status" value="1"/>
</dbReference>
<organism evidence="2 3">
    <name type="scientific">Ferrithrix thermotolerans DSM 19514</name>
    <dbReference type="NCBI Taxonomy" id="1121881"/>
    <lineage>
        <taxon>Bacteria</taxon>
        <taxon>Bacillati</taxon>
        <taxon>Actinomycetota</taxon>
        <taxon>Acidimicrobiia</taxon>
        <taxon>Acidimicrobiales</taxon>
        <taxon>Acidimicrobiaceae</taxon>
        <taxon>Ferrithrix</taxon>
    </lineage>
</organism>
<feature type="domain" description="REJ" evidence="1">
    <location>
        <begin position="1"/>
        <end position="48"/>
    </location>
</feature>
<gene>
    <name evidence="2" type="ORF">SAMN02745225_01315</name>
</gene>
<evidence type="ECO:0000259" key="1">
    <source>
        <dbReference type="PROSITE" id="PS51111"/>
    </source>
</evidence>
<evidence type="ECO:0000313" key="2">
    <source>
        <dbReference type="EMBL" id="SHE68023.1"/>
    </source>
</evidence>
<name>A0A1M4VGR5_9ACTN</name>
<dbReference type="Proteomes" id="UP000184295">
    <property type="component" value="Unassembled WGS sequence"/>
</dbReference>
<evidence type="ECO:0000313" key="3">
    <source>
        <dbReference type="Proteomes" id="UP000184295"/>
    </source>
</evidence>
<protein>
    <recommendedName>
        <fullName evidence="1">REJ domain-containing protein</fullName>
    </recommendedName>
</protein>
<reference evidence="3" key="1">
    <citation type="submission" date="2016-11" db="EMBL/GenBank/DDBJ databases">
        <authorList>
            <person name="Varghese N."/>
            <person name="Submissions S."/>
        </authorList>
    </citation>
    <scope>NUCLEOTIDE SEQUENCE [LARGE SCALE GENOMIC DNA]</scope>
    <source>
        <strain evidence="3">DSM 19514</strain>
    </source>
</reference>
<dbReference type="STRING" id="1121881.SAMN02745225_01315"/>
<keyword evidence="3" id="KW-1185">Reference proteome</keyword>
<proteinExistence type="predicted"/>
<dbReference type="GO" id="GO:0016020">
    <property type="term" value="C:membrane"/>
    <property type="evidence" value="ECO:0007669"/>
    <property type="project" value="UniProtKB-SubCell"/>
</dbReference>
<dbReference type="AlphaFoldDB" id="A0A1M4VGR5"/>
<accession>A0A1M4VGR5</accession>
<dbReference type="EMBL" id="FQUL01000016">
    <property type="protein sequence ID" value="SHE68023.1"/>
    <property type="molecule type" value="Genomic_DNA"/>
</dbReference>
<sequence length="48" mass="5654">MVRSYKWFLFTFPGVSGGIDRSESCDVYLQTVRVAALSLDRFRFYVIR</sequence>
<dbReference type="InterPro" id="IPR014010">
    <property type="entry name" value="REJ_dom"/>
</dbReference>